<name>A0A955RR02_UNCKA</name>
<gene>
    <name evidence="1" type="ORF">KC614_02180</name>
</gene>
<reference evidence="1" key="2">
    <citation type="journal article" date="2021" name="Microbiome">
        <title>Successional dynamics and alternative stable states in a saline activated sludge microbial community over 9 years.</title>
        <authorList>
            <person name="Wang Y."/>
            <person name="Ye J."/>
            <person name="Ju F."/>
            <person name="Liu L."/>
            <person name="Boyd J.A."/>
            <person name="Deng Y."/>
            <person name="Parks D.H."/>
            <person name="Jiang X."/>
            <person name="Yin X."/>
            <person name="Woodcroft B.J."/>
            <person name="Tyson G.W."/>
            <person name="Hugenholtz P."/>
            <person name="Polz M.F."/>
            <person name="Zhang T."/>
        </authorList>
    </citation>
    <scope>NUCLEOTIDE SEQUENCE</scope>
    <source>
        <strain evidence="1">HKST-UBA03</strain>
    </source>
</reference>
<evidence type="ECO:0000313" key="2">
    <source>
        <dbReference type="Proteomes" id="UP000751518"/>
    </source>
</evidence>
<comment type="caution">
    <text evidence="1">The sequence shown here is derived from an EMBL/GenBank/DDBJ whole genome shotgun (WGS) entry which is preliminary data.</text>
</comment>
<evidence type="ECO:0000313" key="1">
    <source>
        <dbReference type="EMBL" id="MCA9391989.1"/>
    </source>
</evidence>
<protein>
    <submittedName>
        <fullName evidence="1">Uncharacterized protein</fullName>
    </submittedName>
</protein>
<reference evidence="1" key="1">
    <citation type="submission" date="2020-04" db="EMBL/GenBank/DDBJ databases">
        <authorList>
            <person name="Zhang T."/>
        </authorList>
    </citation>
    <scope>NUCLEOTIDE SEQUENCE</scope>
    <source>
        <strain evidence="1">HKST-UBA03</strain>
    </source>
</reference>
<accession>A0A955RR02</accession>
<organism evidence="1 2">
    <name type="scientific">candidate division WWE3 bacterium</name>
    <dbReference type="NCBI Taxonomy" id="2053526"/>
    <lineage>
        <taxon>Bacteria</taxon>
        <taxon>Katanobacteria</taxon>
    </lineage>
</organism>
<proteinExistence type="predicted"/>
<sequence length="183" mass="20612">MTNKNVLKIKLLLLGREYSLASLTEATDNSLYISFPCGGIRYSIDAKVKNIKFSYHPSGTTHMKMYHGKDTVKLPFEGIDRSAVVNDIYKLPFGMSFRQINTINDNNKLLDDTKSRTKYKNVITIVAADYTHLTIGFALKAKSFAIDDAKMSALKEIGEFPLNAFDLVVFTRDKWAGDNKTNI</sequence>
<dbReference type="Proteomes" id="UP000751518">
    <property type="component" value="Unassembled WGS sequence"/>
</dbReference>
<dbReference type="EMBL" id="JAGQKZ010000013">
    <property type="protein sequence ID" value="MCA9391989.1"/>
    <property type="molecule type" value="Genomic_DNA"/>
</dbReference>
<dbReference type="AlphaFoldDB" id="A0A955RR02"/>